<organism evidence="1">
    <name type="scientific">Cucumis melo</name>
    <name type="common">Muskmelon</name>
    <dbReference type="NCBI Taxonomy" id="3656"/>
    <lineage>
        <taxon>Eukaryota</taxon>
        <taxon>Viridiplantae</taxon>
        <taxon>Streptophyta</taxon>
        <taxon>Embryophyta</taxon>
        <taxon>Tracheophyta</taxon>
        <taxon>Spermatophyta</taxon>
        <taxon>Magnoliopsida</taxon>
        <taxon>eudicotyledons</taxon>
        <taxon>Gunneridae</taxon>
        <taxon>Pentapetalae</taxon>
        <taxon>rosids</taxon>
        <taxon>fabids</taxon>
        <taxon>Cucurbitales</taxon>
        <taxon>Cucurbitaceae</taxon>
        <taxon>Benincaseae</taxon>
        <taxon>Cucumis</taxon>
    </lineage>
</organism>
<dbReference type="Gramene" id="MELO3C009726.2.1">
    <property type="protein sequence ID" value="MELO3C009726.2.1"/>
    <property type="gene ID" value="MELO3C009726.2"/>
</dbReference>
<evidence type="ECO:0000313" key="1">
    <source>
        <dbReference type="EnsemblPlants" id="MELO3C009726.2.1"/>
    </source>
</evidence>
<dbReference type="AlphaFoldDB" id="A0A9I9CX51"/>
<dbReference type="EnsemblPlants" id="MELO3C009726.2.1">
    <property type="protein sequence ID" value="MELO3C009726.2.1"/>
    <property type="gene ID" value="MELO3C009726.2"/>
</dbReference>
<proteinExistence type="predicted"/>
<sequence length="57" mass="6195">MALYVKPLSVLKSGCLRMLFRSASFVHGYAASYKLGPTKIVVKARLLSSGKNFSVVC</sequence>
<protein>
    <submittedName>
        <fullName evidence="1">Uncharacterized protein</fullName>
    </submittedName>
</protein>
<name>A0A9I9CX51_CUCME</name>
<reference evidence="1" key="1">
    <citation type="submission" date="2023-03" db="UniProtKB">
        <authorList>
            <consortium name="EnsemblPlants"/>
        </authorList>
    </citation>
    <scope>IDENTIFICATION</scope>
</reference>
<accession>A0A9I9CX51</accession>